<dbReference type="Proteomes" id="UP000502421">
    <property type="component" value="Chromosome"/>
</dbReference>
<dbReference type="EMBL" id="CP051205">
    <property type="protein sequence ID" value="QJB35945.1"/>
    <property type="molecule type" value="Genomic_DNA"/>
</dbReference>
<keyword evidence="1" id="KW-0472">Membrane</keyword>
<dbReference type="AlphaFoldDB" id="A0AAE6ZQK7"/>
<proteinExistence type="predicted"/>
<dbReference type="KEGG" id="coy:HF329_33400"/>
<keyword evidence="1" id="KW-0812">Transmembrane</keyword>
<accession>A0AAE6ZQK7</accession>
<evidence type="ECO:0000256" key="1">
    <source>
        <dbReference type="SAM" id="Phobius"/>
    </source>
</evidence>
<keyword evidence="1" id="KW-1133">Transmembrane helix</keyword>
<dbReference type="RefSeq" id="WP_168811474.1">
    <property type="nucleotide sequence ID" value="NZ_CP051205.1"/>
</dbReference>
<reference evidence="3" key="1">
    <citation type="submission" date="2020-04" db="EMBL/GenBank/DDBJ databases">
        <authorList>
            <person name="Kittiwongwattana C."/>
        </authorList>
    </citation>
    <scope>NUCLEOTIDE SEQUENCE [LARGE SCALE GENOMIC DNA]</scope>
    <source>
        <strain evidence="3">1310</strain>
    </source>
</reference>
<protein>
    <submittedName>
        <fullName evidence="2">Uncharacterized protein</fullName>
    </submittedName>
</protein>
<gene>
    <name evidence="2" type="ORF">HF329_33400</name>
</gene>
<evidence type="ECO:0000313" key="2">
    <source>
        <dbReference type="EMBL" id="QJB35945.1"/>
    </source>
</evidence>
<evidence type="ECO:0000313" key="3">
    <source>
        <dbReference type="Proteomes" id="UP000502421"/>
    </source>
</evidence>
<organism evidence="2 3">
    <name type="scientific">Chitinophaga oryzae</name>
    <dbReference type="NCBI Taxonomy" id="2725414"/>
    <lineage>
        <taxon>Bacteria</taxon>
        <taxon>Pseudomonadati</taxon>
        <taxon>Bacteroidota</taxon>
        <taxon>Chitinophagia</taxon>
        <taxon>Chitinophagales</taxon>
        <taxon>Chitinophagaceae</taxon>
        <taxon>Chitinophaga</taxon>
    </lineage>
</organism>
<feature type="transmembrane region" description="Helical" evidence="1">
    <location>
        <begin position="59"/>
        <end position="78"/>
    </location>
</feature>
<feature type="transmembrane region" description="Helical" evidence="1">
    <location>
        <begin position="84"/>
        <end position="106"/>
    </location>
</feature>
<sequence length="237" mass="27169">MRMILGRLQSFAMFDLPFEISWIQQSFVTIHENYSKAYQGWSLNATRKKLVADYWLKHVLAHLGAFYLTGLVIVLFLGGKFDEFVLSGVLLGVLISLPVLIFWLYGQLFYFDFLPKLDTIMENYEGKQLLHLKKCQQAQMSNFALAVVYYALAKASGLQITGANRQYGERLMNLFGKDPDDMYRALKLIACKVSKLSPHKQTEIGKSLEEARSFFELIEFLPGIKVVEQLDSKLMTL</sequence>
<name>A0AAE6ZQK7_9BACT</name>